<name>A0ABV4U097_9BACT</name>
<protein>
    <submittedName>
        <fullName evidence="2">VWA domain-containing protein</fullName>
    </submittedName>
</protein>
<keyword evidence="3" id="KW-1185">Reference proteome</keyword>
<comment type="caution">
    <text evidence="2">The sequence shown here is derived from an EMBL/GenBank/DDBJ whole genome shotgun (WGS) entry which is preliminary data.</text>
</comment>
<organism evidence="2 3">
    <name type="scientific">Natronomicrosphaera hydrolytica</name>
    <dbReference type="NCBI Taxonomy" id="3242702"/>
    <lineage>
        <taxon>Bacteria</taxon>
        <taxon>Pseudomonadati</taxon>
        <taxon>Planctomycetota</taxon>
        <taxon>Phycisphaerae</taxon>
        <taxon>Phycisphaerales</taxon>
        <taxon>Phycisphaeraceae</taxon>
        <taxon>Natronomicrosphaera</taxon>
    </lineage>
</organism>
<dbReference type="InterPro" id="IPR036465">
    <property type="entry name" value="vWFA_dom_sf"/>
</dbReference>
<evidence type="ECO:0000313" key="2">
    <source>
        <dbReference type="EMBL" id="MFA9477028.1"/>
    </source>
</evidence>
<dbReference type="CDD" id="cd00198">
    <property type="entry name" value="vWFA"/>
    <property type="match status" value="1"/>
</dbReference>
<accession>A0ABV4U097</accession>
<dbReference type="SUPFAM" id="SSF53300">
    <property type="entry name" value="vWA-like"/>
    <property type="match status" value="1"/>
</dbReference>
<dbReference type="RefSeq" id="WP_425343951.1">
    <property type="nucleotide sequence ID" value="NZ_JBGUBD010000001.1"/>
</dbReference>
<dbReference type="EMBL" id="JBGUBD010000001">
    <property type="protein sequence ID" value="MFA9477028.1"/>
    <property type="molecule type" value="Genomic_DNA"/>
</dbReference>
<dbReference type="Proteomes" id="UP001575105">
    <property type="component" value="Unassembled WGS sequence"/>
</dbReference>
<proteinExistence type="predicted"/>
<reference evidence="2 3" key="1">
    <citation type="submission" date="2024-08" db="EMBL/GenBank/DDBJ databases">
        <title>Whole-genome sequencing of halo(alkali)philic microorganisms from hypersaline lakes.</title>
        <authorList>
            <person name="Sorokin D.Y."/>
            <person name="Merkel A.Y."/>
            <person name="Messina E."/>
            <person name="Yakimov M."/>
        </authorList>
    </citation>
    <scope>NUCLEOTIDE SEQUENCE [LARGE SCALE GENOMIC DNA]</scope>
    <source>
        <strain evidence="2 3">AB-hyl4</strain>
    </source>
</reference>
<evidence type="ECO:0000256" key="1">
    <source>
        <dbReference type="SAM" id="MobiDB-lite"/>
    </source>
</evidence>
<sequence>MKFEYSEFDGQPFQGPDALFPEPKLVQFILQYGEQALDAMEQVENEDGEDYIESLIEAGLIEKSEDEDGKGKYQLTPKMVKGIQHKALLEIFENIKRGTKEGHETRNPGRTSERTDGTKTYEFGDPLSEVDFGATMRNAMARQLADKARHGEATGPSLPININAGDFDLHVTEGTADCATVILIDQSGSMMRWGRFYQAKRVALGMAGLIQQRFPQDTLDFVGFYSMADAIRERDLPLVMPKPISVRDYQVRLRLPLDQARENEDQIPLHFTNLQLGLRQARQILSRRGAMNKQIFVITDGQPTAHVEPNEATPGSEMLYLLYPPNERTATATLKEALKCQQQGIRIATFALIEDYWGMDWVGFVDRLTRLTRGMAYYCTSDDLSSTVIESYFAGKKKKSFIH</sequence>
<feature type="region of interest" description="Disordered" evidence="1">
    <location>
        <begin position="98"/>
        <end position="123"/>
    </location>
</feature>
<feature type="compositionally biased region" description="Basic and acidic residues" evidence="1">
    <location>
        <begin position="98"/>
        <end position="119"/>
    </location>
</feature>
<evidence type="ECO:0000313" key="3">
    <source>
        <dbReference type="Proteomes" id="UP001575105"/>
    </source>
</evidence>
<gene>
    <name evidence="2" type="ORF">ACERK3_01850</name>
</gene>
<dbReference type="Gene3D" id="3.40.50.410">
    <property type="entry name" value="von Willebrand factor, type A domain"/>
    <property type="match status" value="1"/>
</dbReference>